<dbReference type="Pfam" id="PF02801">
    <property type="entry name" value="Ketoacyl-synt_C"/>
    <property type="match status" value="1"/>
</dbReference>
<comment type="caution">
    <text evidence="18">The sequence shown here is derived from an EMBL/GenBank/DDBJ whole genome shotgun (WGS) entry which is preliminary data.</text>
</comment>
<dbReference type="NCBIfam" id="TIGR03150">
    <property type="entry name" value="fabF"/>
    <property type="match status" value="1"/>
</dbReference>
<evidence type="ECO:0000256" key="2">
    <source>
        <dbReference type="ARBA" id="ARBA00008467"/>
    </source>
</evidence>
<dbReference type="NCBIfam" id="NF005589">
    <property type="entry name" value="PRK07314.1"/>
    <property type="match status" value="1"/>
</dbReference>
<dbReference type="InterPro" id="IPR014031">
    <property type="entry name" value="Ketoacyl_synth_C"/>
</dbReference>
<evidence type="ECO:0000256" key="6">
    <source>
        <dbReference type="ARBA" id="ARBA00022679"/>
    </source>
</evidence>
<dbReference type="Gene3D" id="3.40.47.10">
    <property type="match status" value="1"/>
</dbReference>
<dbReference type="PATRIC" id="fig|1218493.3.peg.1609"/>
<dbReference type="PANTHER" id="PTHR11712:SF336">
    <property type="entry name" value="3-OXOACYL-[ACYL-CARRIER-PROTEIN] SYNTHASE, MITOCHONDRIAL"/>
    <property type="match status" value="1"/>
</dbReference>
<evidence type="ECO:0000256" key="8">
    <source>
        <dbReference type="ARBA" id="ARBA00023098"/>
    </source>
</evidence>
<dbReference type="UniPathway" id="UPA00094"/>
<dbReference type="InterPro" id="IPR014030">
    <property type="entry name" value="Ketoacyl_synth_N"/>
</dbReference>
<dbReference type="PANTHER" id="PTHR11712">
    <property type="entry name" value="POLYKETIDE SYNTHASE-RELATED"/>
    <property type="match status" value="1"/>
</dbReference>
<dbReference type="GO" id="GO:0005829">
    <property type="term" value="C:cytosol"/>
    <property type="evidence" value="ECO:0007669"/>
    <property type="project" value="TreeGrafter"/>
</dbReference>
<evidence type="ECO:0000313" key="19">
    <source>
        <dbReference type="Proteomes" id="UP000033533"/>
    </source>
</evidence>
<dbReference type="SMART" id="SM00825">
    <property type="entry name" value="PKS_KS"/>
    <property type="match status" value="1"/>
</dbReference>
<keyword evidence="9 14" id="KW-0275">Fatty acid biosynthesis</keyword>
<reference evidence="18 19" key="1">
    <citation type="submission" date="2014-12" db="EMBL/GenBank/DDBJ databases">
        <title>Comparative genomics of the lactic acid bacteria isolated from the honey bee gut.</title>
        <authorList>
            <person name="Ellegaard K.M."/>
            <person name="Tamarit D."/>
            <person name="Javelind E."/>
            <person name="Olofsson T."/>
            <person name="Andersson S.G."/>
            <person name="Vasquez A."/>
        </authorList>
    </citation>
    <scope>NUCLEOTIDE SEQUENCE [LARGE SCALE GENOMIC DNA]</scope>
    <source>
        <strain evidence="18 19">Biut2</strain>
    </source>
</reference>
<dbReference type="GO" id="GO:0004315">
    <property type="term" value="F:3-oxoacyl-[acyl-carrier-protein] synthase activity"/>
    <property type="evidence" value="ECO:0007669"/>
    <property type="project" value="UniProtKB-UniRule"/>
</dbReference>
<dbReference type="GO" id="GO:0030497">
    <property type="term" value="P:fatty acid elongation"/>
    <property type="evidence" value="ECO:0007669"/>
    <property type="project" value="UniProtKB-ARBA"/>
</dbReference>
<evidence type="ECO:0000259" key="17">
    <source>
        <dbReference type="PROSITE" id="PS52004"/>
    </source>
</evidence>
<evidence type="ECO:0000313" key="18">
    <source>
        <dbReference type="EMBL" id="KJY54516.1"/>
    </source>
</evidence>
<dbReference type="RefSeq" id="WP_045928526.1">
    <property type="nucleotide sequence ID" value="NZ_JBHSZS010000026.1"/>
</dbReference>
<dbReference type="InterPro" id="IPR017568">
    <property type="entry name" value="3-oxoacyl-ACP_synth-2"/>
</dbReference>
<keyword evidence="6 14" id="KW-0808">Transferase</keyword>
<evidence type="ECO:0000256" key="14">
    <source>
        <dbReference type="PIRNR" id="PIRNR000447"/>
    </source>
</evidence>
<comment type="function">
    <text evidence="11 14">Involved in the type II fatty acid elongation cycle. Catalyzes the elongation of a wide range of acyl-ACP by the addition of two carbons from malonyl-ACP to an acyl acceptor. Can efficiently catalyze the conversion of palmitoleoyl-ACP (cis-hexadec-9-enoyl-ACP) to cis-vaccenoyl-ACP (cis-octadec-11-enoyl-ACP), an essential step in the thermal regulation of fatty acid composition.</text>
</comment>
<dbReference type="HOGENOM" id="CLU_000022_69_2_9"/>
<evidence type="ECO:0000256" key="11">
    <source>
        <dbReference type="ARBA" id="ARBA00024006"/>
    </source>
</evidence>
<keyword evidence="10 14" id="KW-0012">Acyltransferase</keyword>
<dbReference type="InterPro" id="IPR020841">
    <property type="entry name" value="PKS_Beta-ketoAc_synthase_dom"/>
</dbReference>
<dbReference type="FunFam" id="3.40.47.10:FF:000018">
    <property type="entry name" value="3-oxoacyl-[acyl-carrier-protein] synthase 2"/>
    <property type="match status" value="1"/>
</dbReference>
<evidence type="ECO:0000256" key="9">
    <source>
        <dbReference type="ARBA" id="ARBA00023160"/>
    </source>
</evidence>
<dbReference type="Pfam" id="PF00109">
    <property type="entry name" value="ketoacyl-synt"/>
    <property type="match status" value="1"/>
</dbReference>
<evidence type="ECO:0000256" key="3">
    <source>
        <dbReference type="ARBA" id="ARBA00012356"/>
    </source>
</evidence>
<keyword evidence="7" id="KW-0276">Fatty acid metabolism</keyword>
<comment type="catalytic activity">
    <reaction evidence="13 14">
        <text>a fatty acyl-[ACP] + malonyl-[ACP] + H(+) = a 3-oxoacyl-[ACP] + holo-[ACP] + CO2</text>
        <dbReference type="Rhea" id="RHEA:22836"/>
        <dbReference type="Rhea" id="RHEA-COMP:9623"/>
        <dbReference type="Rhea" id="RHEA-COMP:9685"/>
        <dbReference type="Rhea" id="RHEA-COMP:9916"/>
        <dbReference type="Rhea" id="RHEA-COMP:14125"/>
        <dbReference type="ChEBI" id="CHEBI:15378"/>
        <dbReference type="ChEBI" id="CHEBI:16526"/>
        <dbReference type="ChEBI" id="CHEBI:64479"/>
        <dbReference type="ChEBI" id="CHEBI:78449"/>
        <dbReference type="ChEBI" id="CHEBI:78776"/>
        <dbReference type="ChEBI" id="CHEBI:138651"/>
    </reaction>
</comment>
<evidence type="ECO:0000256" key="15">
    <source>
        <dbReference type="PIRSR" id="PIRSR000447-1"/>
    </source>
</evidence>
<evidence type="ECO:0000256" key="7">
    <source>
        <dbReference type="ARBA" id="ARBA00022832"/>
    </source>
</evidence>
<dbReference type="EMBL" id="JXBY01000025">
    <property type="protein sequence ID" value="KJY54516.1"/>
    <property type="molecule type" value="Genomic_DNA"/>
</dbReference>
<dbReference type="InterPro" id="IPR018201">
    <property type="entry name" value="Ketoacyl_synth_AS"/>
</dbReference>
<dbReference type="CDD" id="cd00834">
    <property type="entry name" value="KAS_I_II"/>
    <property type="match status" value="1"/>
</dbReference>
<sequence>MTRVVVTGLGALTPIGNDVASFEAGLNSQKVGFEPITYFDADSSGVTLAGQLDNFDPLLFLTKKDTKRMDAFTLYAMYATAQAMEQAGIDEKNTNSERFGVIWGTGIGGLTTIQKQVIKWHEKGLDRVSPMFIPTSIANMAAGNISIRYHAQGISTTIVTACASSTNAIGEAFRQIKDGYADVMIAGGSEAAINESGIAGFAAISTLSTTTDPEKASIPFDQNRNGFVMGEGSGSLVLESLEHAQSRGAHILGEIVGYGTSSDAHHITSPDPSGSQAARAMELALNEAQVSPEQVGYINAHGTSTKANDWAESKAINQVFGQKSKVLVSSTKSMTGHLLGAAGAIEAIATILALNSGLLPINVGVTQQDPECKVNLVNKQNCQQKIDYAISNSFGFGGHNAVIALKRWDD</sequence>
<evidence type="ECO:0000256" key="10">
    <source>
        <dbReference type="ARBA" id="ARBA00023315"/>
    </source>
</evidence>
<evidence type="ECO:0000256" key="16">
    <source>
        <dbReference type="RuleBase" id="RU003694"/>
    </source>
</evidence>
<dbReference type="FunFam" id="3.40.47.10:FF:000029">
    <property type="entry name" value="3-oxoacyl-[acyl-carrier-protein] synthase 1"/>
    <property type="match status" value="1"/>
</dbReference>
<gene>
    <name evidence="18" type="ORF">JF76_15360</name>
</gene>
<protein>
    <recommendedName>
        <fullName evidence="4 14">3-oxoacyl-[acyl-carrier-protein] synthase 2</fullName>
        <ecNumber evidence="3 14">2.3.1.179</ecNumber>
    </recommendedName>
</protein>
<evidence type="ECO:0000256" key="5">
    <source>
        <dbReference type="ARBA" id="ARBA00022516"/>
    </source>
</evidence>
<feature type="domain" description="Ketosynthase family 3 (KS3)" evidence="17">
    <location>
        <begin position="1"/>
        <end position="407"/>
    </location>
</feature>
<dbReference type="Proteomes" id="UP000033533">
    <property type="component" value="Unassembled WGS sequence"/>
</dbReference>
<dbReference type="PROSITE" id="PS00606">
    <property type="entry name" value="KS3_1"/>
    <property type="match status" value="1"/>
</dbReference>
<dbReference type="PIRSF" id="PIRSF000447">
    <property type="entry name" value="KAS_II"/>
    <property type="match status" value="1"/>
</dbReference>
<keyword evidence="8" id="KW-0443">Lipid metabolism</keyword>
<dbReference type="InterPro" id="IPR000794">
    <property type="entry name" value="Beta-ketoacyl_synthase"/>
</dbReference>
<dbReference type="InterPro" id="IPR016039">
    <property type="entry name" value="Thiolase-like"/>
</dbReference>
<dbReference type="EC" id="2.3.1.179" evidence="3 14"/>
<evidence type="ECO:0000256" key="4">
    <source>
        <dbReference type="ARBA" id="ARBA00014657"/>
    </source>
</evidence>
<dbReference type="AlphaFoldDB" id="A0A0F4LAC8"/>
<accession>A0A0F4LAC8</accession>
<evidence type="ECO:0000256" key="1">
    <source>
        <dbReference type="ARBA" id="ARBA00005194"/>
    </source>
</evidence>
<comment type="similarity">
    <text evidence="2 14 16">Belongs to the thiolase-like superfamily. Beta-ketoacyl-ACP synthases family.</text>
</comment>
<proteinExistence type="inferred from homology"/>
<comment type="pathway">
    <text evidence="1 14">Lipid metabolism; fatty acid biosynthesis.</text>
</comment>
<feature type="active site" description="For beta-ketoacyl synthase activity" evidence="15">
    <location>
        <position position="162"/>
    </location>
</feature>
<dbReference type="OrthoDB" id="9808669at2"/>
<evidence type="ECO:0000256" key="13">
    <source>
        <dbReference type="ARBA" id="ARBA00047659"/>
    </source>
</evidence>
<name>A0A0F4LAC8_9LACO</name>
<comment type="catalytic activity">
    <reaction evidence="12 14">
        <text>(9Z)-hexadecenoyl-[ACP] + malonyl-[ACP] + H(+) = 3-oxo-(11Z)-octadecenoyl-[ACP] + holo-[ACP] + CO2</text>
        <dbReference type="Rhea" id="RHEA:55040"/>
        <dbReference type="Rhea" id="RHEA-COMP:9623"/>
        <dbReference type="Rhea" id="RHEA-COMP:9685"/>
        <dbReference type="Rhea" id="RHEA-COMP:10800"/>
        <dbReference type="Rhea" id="RHEA-COMP:14074"/>
        <dbReference type="ChEBI" id="CHEBI:15378"/>
        <dbReference type="ChEBI" id="CHEBI:16526"/>
        <dbReference type="ChEBI" id="CHEBI:64479"/>
        <dbReference type="ChEBI" id="CHEBI:78449"/>
        <dbReference type="ChEBI" id="CHEBI:83989"/>
        <dbReference type="ChEBI" id="CHEBI:138538"/>
        <dbReference type="EC" id="2.3.1.179"/>
    </reaction>
</comment>
<evidence type="ECO:0000256" key="12">
    <source>
        <dbReference type="ARBA" id="ARBA00047318"/>
    </source>
</evidence>
<dbReference type="SUPFAM" id="SSF53901">
    <property type="entry name" value="Thiolase-like"/>
    <property type="match status" value="2"/>
</dbReference>
<keyword evidence="5 14" id="KW-0444">Lipid biosynthesis</keyword>
<dbReference type="PROSITE" id="PS52004">
    <property type="entry name" value="KS3_2"/>
    <property type="match status" value="1"/>
</dbReference>
<dbReference type="STRING" id="1218493.JF76_15360"/>
<organism evidence="18 19">
    <name type="scientific">Lactobacillus kullabergensis</name>
    <dbReference type="NCBI Taxonomy" id="1218493"/>
    <lineage>
        <taxon>Bacteria</taxon>
        <taxon>Bacillati</taxon>
        <taxon>Bacillota</taxon>
        <taxon>Bacilli</taxon>
        <taxon>Lactobacillales</taxon>
        <taxon>Lactobacillaceae</taxon>
        <taxon>Lactobacillus</taxon>
    </lineage>
</organism>